<evidence type="ECO:0000313" key="6">
    <source>
        <dbReference type="EMBL" id="NYE18364.1"/>
    </source>
</evidence>
<accession>A0A7Y9GKW4</accession>
<dbReference type="InterPro" id="IPR050368">
    <property type="entry name" value="ClC-type_chloride_channel"/>
</dbReference>
<feature type="transmembrane region" description="Helical" evidence="5">
    <location>
        <begin position="12"/>
        <end position="33"/>
    </location>
</feature>
<evidence type="ECO:0000256" key="2">
    <source>
        <dbReference type="ARBA" id="ARBA00022692"/>
    </source>
</evidence>
<protein>
    <submittedName>
        <fullName evidence="6">H+/Cl- antiporter ClcA</fullName>
    </submittedName>
</protein>
<dbReference type="EMBL" id="JACCBV010000001">
    <property type="protein sequence ID" value="NYE18364.1"/>
    <property type="molecule type" value="Genomic_DNA"/>
</dbReference>
<dbReference type="GO" id="GO:0005886">
    <property type="term" value="C:plasma membrane"/>
    <property type="evidence" value="ECO:0007669"/>
    <property type="project" value="TreeGrafter"/>
</dbReference>
<dbReference type="InterPro" id="IPR001807">
    <property type="entry name" value="ClC"/>
</dbReference>
<keyword evidence="2 5" id="KW-0812">Transmembrane</keyword>
<dbReference type="Proteomes" id="UP000576969">
    <property type="component" value="Unassembled WGS sequence"/>
</dbReference>
<name>A0A7Y9GKW4_9MICO</name>
<dbReference type="PANTHER" id="PTHR43427">
    <property type="entry name" value="CHLORIDE CHANNEL PROTEIN CLC-E"/>
    <property type="match status" value="1"/>
</dbReference>
<dbReference type="Gene3D" id="1.10.3080.10">
    <property type="entry name" value="Clc chloride channel"/>
    <property type="match status" value="1"/>
</dbReference>
<keyword evidence="7" id="KW-1185">Reference proteome</keyword>
<reference evidence="6 7" key="1">
    <citation type="submission" date="2020-07" db="EMBL/GenBank/DDBJ databases">
        <title>Sequencing the genomes of 1000 actinobacteria strains.</title>
        <authorList>
            <person name="Klenk H.-P."/>
        </authorList>
    </citation>
    <scope>NUCLEOTIDE SEQUENCE [LARGE SCALE GENOMIC DNA]</scope>
    <source>
        <strain evidence="6 7">DSM 24662</strain>
    </source>
</reference>
<dbReference type="GO" id="GO:0015108">
    <property type="term" value="F:chloride transmembrane transporter activity"/>
    <property type="evidence" value="ECO:0007669"/>
    <property type="project" value="InterPro"/>
</dbReference>
<dbReference type="PANTHER" id="PTHR43427:SF9">
    <property type="entry name" value="ION-TRANSPORT PROTEIN YFEO-RELATED"/>
    <property type="match status" value="1"/>
</dbReference>
<evidence type="ECO:0000313" key="7">
    <source>
        <dbReference type="Proteomes" id="UP000576969"/>
    </source>
</evidence>
<evidence type="ECO:0000256" key="4">
    <source>
        <dbReference type="ARBA" id="ARBA00023136"/>
    </source>
</evidence>
<feature type="transmembrane region" description="Helical" evidence="5">
    <location>
        <begin position="123"/>
        <end position="153"/>
    </location>
</feature>
<evidence type="ECO:0000256" key="1">
    <source>
        <dbReference type="ARBA" id="ARBA00004141"/>
    </source>
</evidence>
<gene>
    <name evidence="6" type="ORF">BJ991_000392</name>
</gene>
<comment type="subcellular location">
    <subcellularLocation>
        <location evidence="1">Membrane</location>
        <topology evidence="1">Multi-pass membrane protein</topology>
    </subcellularLocation>
</comment>
<dbReference type="AlphaFoldDB" id="A0A7Y9GKW4"/>
<feature type="transmembrane region" description="Helical" evidence="5">
    <location>
        <begin position="53"/>
        <end position="73"/>
    </location>
</feature>
<keyword evidence="4 5" id="KW-0472">Membrane</keyword>
<evidence type="ECO:0000256" key="3">
    <source>
        <dbReference type="ARBA" id="ARBA00022989"/>
    </source>
</evidence>
<dbReference type="InterPro" id="IPR014743">
    <property type="entry name" value="Cl-channel_core"/>
</dbReference>
<feature type="transmembrane region" description="Helical" evidence="5">
    <location>
        <begin position="80"/>
        <end position="103"/>
    </location>
</feature>
<organism evidence="6 7">
    <name type="scientific">Microbacterium immunditiarum</name>
    <dbReference type="NCBI Taxonomy" id="337480"/>
    <lineage>
        <taxon>Bacteria</taxon>
        <taxon>Bacillati</taxon>
        <taxon>Actinomycetota</taxon>
        <taxon>Actinomycetes</taxon>
        <taxon>Micrococcales</taxon>
        <taxon>Microbacteriaceae</taxon>
        <taxon>Microbacterium</taxon>
    </lineage>
</organism>
<evidence type="ECO:0000256" key="5">
    <source>
        <dbReference type="SAM" id="Phobius"/>
    </source>
</evidence>
<comment type="caution">
    <text evidence="6">The sequence shown here is derived from an EMBL/GenBank/DDBJ whole genome shotgun (WGS) entry which is preliminary data.</text>
</comment>
<keyword evidence="3 5" id="KW-1133">Transmembrane helix</keyword>
<dbReference type="Pfam" id="PF00654">
    <property type="entry name" value="Voltage_CLC"/>
    <property type="match status" value="1"/>
</dbReference>
<sequence length="173" mass="18443">MHRAFHALRHPVIFTTLGGLILGILGAIGTPMTMFKGLDQAAELLAKPGDYSASQLTLFVVVKLLALVVAAGAGFRGGRIFPIVFVSVAFGLLVNELFPSVPISLAVASAAMGMILAATRDDWIAMFVAIALVGDLEVLPILCLTILPTWLAVTRAPELLIRQRAGDRRPEWA</sequence>
<dbReference type="SUPFAM" id="SSF81340">
    <property type="entry name" value="Clc chloride channel"/>
    <property type="match status" value="1"/>
</dbReference>
<proteinExistence type="predicted"/>